<dbReference type="Proteomes" id="UP000282087">
    <property type="component" value="Unassembled WGS sequence"/>
</dbReference>
<keyword evidence="8" id="KW-0378">Hydrolase</keyword>
<evidence type="ECO:0000256" key="4">
    <source>
        <dbReference type="ARBA" id="ARBA00022670"/>
    </source>
</evidence>
<protein>
    <recommendedName>
        <fullName evidence="2">carnosine N-methyltransferase</fullName>
        <ecNumber evidence="2">2.1.1.22</ecNumber>
    </recommendedName>
</protein>
<dbReference type="SUPFAM" id="SSF102712">
    <property type="entry name" value="JAB1/MPN domain"/>
    <property type="match status" value="1"/>
</dbReference>
<dbReference type="CDD" id="cd08069">
    <property type="entry name" value="MPN_RPN11_CSN5"/>
    <property type="match status" value="1"/>
</dbReference>
<dbReference type="InterPro" id="IPR000555">
    <property type="entry name" value="JAMM/MPN+_dom"/>
</dbReference>
<dbReference type="GO" id="GO:0006508">
    <property type="term" value="P:proteolysis"/>
    <property type="evidence" value="ECO:0007669"/>
    <property type="project" value="UniProtKB-KW"/>
</dbReference>
<reference evidence="15 16" key="1">
    <citation type="submission" date="2018-06" db="EMBL/GenBank/DDBJ databases">
        <title>Comparative genomics of downy mildews reveals potential adaptations to biotrophy.</title>
        <authorList>
            <person name="Fletcher K."/>
            <person name="Klosterman S.J."/>
            <person name="Derevnina L."/>
            <person name="Martin F."/>
            <person name="Koike S."/>
            <person name="Reyes Chin-Wo S."/>
            <person name="Mou B."/>
            <person name="Michelmore R."/>
        </authorList>
    </citation>
    <scope>NUCLEOTIDE SEQUENCE [LARGE SCALE GENOMIC DNA]</scope>
    <source>
        <strain evidence="14 16">R13</strain>
        <strain evidence="13 15">R14</strain>
    </source>
</reference>
<evidence type="ECO:0000313" key="13">
    <source>
        <dbReference type="EMBL" id="RMX65386.1"/>
    </source>
</evidence>
<evidence type="ECO:0000259" key="12">
    <source>
        <dbReference type="PROSITE" id="PS50249"/>
    </source>
</evidence>
<evidence type="ECO:0000256" key="5">
    <source>
        <dbReference type="ARBA" id="ARBA00022679"/>
    </source>
</evidence>
<dbReference type="InterPro" id="IPR012901">
    <property type="entry name" value="CARME"/>
</dbReference>
<dbReference type="STRING" id="542832.A0A3M6VIQ7"/>
<dbReference type="InterPro" id="IPR056263">
    <property type="entry name" value="RPN11_C"/>
</dbReference>
<comment type="similarity">
    <text evidence="1">Belongs to the carnosine N-methyltransferase family.</text>
</comment>
<dbReference type="Pfam" id="PF01398">
    <property type="entry name" value="JAB"/>
    <property type="match status" value="1"/>
</dbReference>
<dbReference type="Gene3D" id="3.40.50.150">
    <property type="entry name" value="Vaccinia Virus protein VP39"/>
    <property type="match status" value="1"/>
</dbReference>
<dbReference type="SUPFAM" id="SSF53335">
    <property type="entry name" value="S-adenosyl-L-methionine-dependent methyltransferases"/>
    <property type="match status" value="1"/>
</dbReference>
<comment type="caution">
    <text evidence="13">The sequence shown here is derived from an EMBL/GenBank/DDBJ whole genome shotgun (WGS) entry which is preliminary data.</text>
</comment>
<dbReference type="PANTHER" id="PTHR12303">
    <property type="entry name" value="CARNOSINE N-METHYLTRANSFERASE"/>
    <property type="match status" value="1"/>
</dbReference>
<accession>A0A3M6VIQ7</accession>
<proteinExistence type="inferred from homology"/>
<evidence type="ECO:0000256" key="10">
    <source>
        <dbReference type="ARBA" id="ARBA00022942"/>
    </source>
</evidence>
<keyword evidence="10" id="KW-0647">Proteasome</keyword>
<evidence type="ECO:0000256" key="2">
    <source>
        <dbReference type="ARBA" id="ARBA00012003"/>
    </source>
</evidence>
<evidence type="ECO:0000256" key="9">
    <source>
        <dbReference type="ARBA" id="ARBA00022833"/>
    </source>
</evidence>
<feature type="domain" description="MPN" evidence="12">
    <location>
        <begin position="404"/>
        <end position="539"/>
    </location>
</feature>
<dbReference type="EMBL" id="QKXF01000669">
    <property type="protein sequence ID" value="RQM09777.1"/>
    <property type="molecule type" value="Genomic_DNA"/>
</dbReference>
<keyword evidence="4" id="KW-0645">Protease</keyword>
<keyword evidence="11" id="KW-0482">Metalloprotease</keyword>
<dbReference type="FunFam" id="3.40.140.10:FF:000001">
    <property type="entry name" value="26S proteasome non-ATPase regulatory subunit"/>
    <property type="match status" value="1"/>
</dbReference>
<keyword evidence="5" id="KW-0808">Transferase</keyword>
<dbReference type="InterPro" id="IPR037518">
    <property type="entry name" value="MPN"/>
</dbReference>
<dbReference type="GO" id="GO:0008237">
    <property type="term" value="F:metallopeptidase activity"/>
    <property type="evidence" value="ECO:0007669"/>
    <property type="project" value="UniProtKB-KW"/>
</dbReference>
<evidence type="ECO:0000256" key="8">
    <source>
        <dbReference type="ARBA" id="ARBA00022801"/>
    </source>
</evidence>
<evidence type="ECO:0000313" key="16">
    <source>
        <dbReference type="Proteomes" id="UP000286097"/>
    </source>
</evidence>
<gene>
    <name evidence="14" type="ORF">DD237_004204</name>
    <name evidence="13" type="ORF">DD238_002652</name>
</gene>
<evidence type="ECO:0000256" key="1">
    <source>
        <dbReference type="ARBA" id="ARBA00010086"/>
    </source>
</evidence>
<name>A0A3M6VIQ7_9STRA</name>
<dbReference type="PANTHER" id="PTHR12303:SF6">
    <property type="entry name" value="CARNOSINE N-METHYLTRANSFERASE"/>
    <property type="match status" value="1"/>
</dbReference>
<evidence type="ECO:0000313" key="14">
    <source>
        <dbReference type="EMBL" id="RQM09777.1"/>
    </source>
</evidence>
<dbReference type="GO" id="GO:0046872">
    <property type="term" value="F:metal ion binding"/>
    <property type="evidence" value="ECO:0007669"/>
    <property type="project" value="UniProtKB-KW"/>
</dbReference>
<organism evidence="13 15">
    <name type="scientific">Peronospora effusa</name>
    <dbReference type="NCBI Taxonomy" id="542832"/>
    <lineage>
        <taxon>Eukaryota</taxon>
        <taxon>Sar</taxon>
        <taxon>Stramenopiles</taxon>
        <taxon>Oomycota</taxon>
        <taxon>Peronosporomycetes</taxon>
        <taxon>Peronosporales</taxon>
        <taxon>Peronosporaceae</taxon>
        <taxon>Peronospora</taxon>
    </lineage>
</organism>
<keyword evidence="6" id="KW-0949">S-adenosyl-L-methionine</keyword>
<dbReference type="InterPro" id="IPR029063">
    <property type="entry name" value="SAM-dependent_MTases_sf"/>
</dbReference>
<dbReference type="VEuPathDB" id="FungiDB:DD237_004204"/>
<dbReference type="GO" id="GO:0000502">
    <property type="term" value="C:proteasome complex"/>
    <property type="evidence" value="ECO:0007669"/>
    <property type="project" value="UniProtKB-KW"/>
</dbReference>
<evidence type="ECO:0000256" key="3">
    <source>
        <dbReference type="ARBA" id="ARBA00022603"/>
    </source>
</evidence>
<keyword evidence="3" id="KW-0489">Methyltransferase</keyword>
<dbReference type="GO" id="GO:0030735">
    <property type="term" value="F:carnosine N-methyltransferase activity"/>
    <property type="evidence" value="ECO:0007669"/>
    <property type="project" value="UniProtKB-EC"/>
</dbReference>
<dbReference type="SMART" id="SM00232">
    <property type="entry name" value="JAB_MPN"/>
    <property type="match status" value="1"/>
</dbReference>
<evidence type="ECO:0000313" key="15">
    <source>
        <dbReference type="Proteomes" id="UP000282087"/>
    </source>
</evidence>
<dbReference type="EMBL" id="QLLG01000252">
    <property type="protein sequence ID" value="RMX65386.1"/>
    <property type="molecule type" value="Genomic_DNA"/>
</dbReference>
<evidence type="ECO:0000256" key="7">
    <source>
        <dbReference type="ARBA" id="ARBA00022723"/>
    </source>
</evidence>
<dbReference type="AlphaFoldDB" id="A0A3M6VIQ7"/>
<evidence type="ECO:0000256" key="11">
    <source>
        <dbReference type="ARBA" id="ARBA00023049"/>
    </source>
</evidence>
<keyword evidence="7" id="KW-0479">Metal-binding</keyword>
<dbReference type="SMART" id="SM01296">
    <property type="entry name" value="N2227"/>
    <property type="match status" value="1"/>
</dbReference>
<dbReference type="Pfam" id="PF07942">
    <property type="entry name" value="CARME"/>
    <property type="match status" value="1"/>
</dbReference>
<evidence type="ECO:0000256" key="6">
    <source>
        <dbReference type="ARBA" id="ARBA00022691"/>
    </source>
</evidence>
<dbReference type="Proteomes" id="UP000286097">
    <property type="component" value="Unassembled WGS sequence"/>
</dbReference>
<dbReference type="PROSITE" id="PS50249">
    <property type="entry name" value="MPN"/>
    <property type="match status" value="1"/>
</dbReference>
<sequence length="682" mass="77719">MEQDQEEQEHYKSVLLSFREYEPFMMREIYRRKKHLQSMPIDMQRRLPQSSTIRNLHHFVNAAHHNQVFFERVVQAQLKTGPDYELPVVTPKTSLKSPPRHFSKLKSTLHQFVRDWSDEGKKEREMCYTPIIKELRRVLPLNPDNPTDRPRVLLPGAGLGRLALEIASKGYSAQGNEFSYQMLFASNFILNWVTQPLQFEIHPWIHNPSNALTITDLLRPVAIPDVAPAELLGLNNGGTATPPDFSMCAGEFLEAYANDKECWDCIVTCFFIDAAPNVIEYIAAFERLLKPGGYWINLGPLLYHWQNSSDGDDERYEQSVELSYEEIKHVMSTYNFRIQKESQRECLYTNNVKSMMKTVYNCAFFTAVKETGHRLQRLFGNLPGLPGQGGPGADGPLVDTAEKVHISSLALLKMLKHGRAGVPMEVMGLMLGEFVDDYTVNCIDVFAMPQSGTGVSVEAVDPVFQMKMLEMLKQTGRAEMVVGWYHSHPGFGCWLSGVDINTQQSFEALNPRAVAVVVDPIQSVKGKVVIDAFRLINPQLMMMGQEPRQTTSNIGHLNKPSIQALIHGLNRHYYSIAIDYRKNELEEQMLMNLHKKTWSDGLMLTKFEDHSKENETTVETMLALTEQYNKRVQEEEEKTPEELEVLNVGKLDPKKHLENDVYDLMALNTVQCLGAMLDTIVF</sequence>
<keyword evidence="15" id="KW-1185">Reference proteome</keyword>
<dbReference type="EC" id="2.1.1.22" evidence="2"/>
<dbReference type="GO" id="GO:0032259">
    <property type="term" value="P:methylation"/>
    <property type="evidence" value="ECO:0007669"/>
    <property type="project" value="UniProtKB-KW"/>
</dbReference>
<keyword evidence="9" id="KW-0862">Zinc</keyword>
<dbReference type="Gene3D" id="3.40.140.10">
    <property type="entry name" value="Cytidine Deaminase, domain 2"/>
    <property type="match status" value="1"/>
</dbReference>
<dbReference type="Pfam" id="PF23594">
    <property type="entry name" value="RPN11_C"/>
    <property type="match status" value="1"/>
</dbReference>